<dbReference type="PROSITE" id="PS50011">
    <property type="entry name" value="PROTEIN_KINASE_DOM"/>
    <property type="match status" value="1"/>
</dbReference>
<comment type="catalytic activity">
    <reaction evidence="8">
        <text>L-threonyl-[protein] + ATP = O-phospho-L-threonyl-[protein] + ADP + H(+)</text>
        <dbReference type="Rhea" id="RHEA:46608"/>
        <dbReference type="Rhea" id="RHEA-COMP:11060"/>
        <dbReference type="Rhea" id="RHEA-COMP:11605"/>
        <dbReference type="ChEBI" id="CHEBI:15378"/>
        <dbReference type="ChEBI" id="CHEBI:30013"/>
        <dbReference type="ChEBI" id="CHEBI:30616"/>
        <dbReference type="ChEBI" id="CHEBI:61977"/>
        <dbReference type="ChEBI" id="CHEBI:456216"/>
        <dbReference type="EC" id="2.7.11.1"/>
    </reaction>
</comment>
<comment type="caution">
    <text evidence="11">The sequence shown here is derived from an EMBL/GenBank/DDBJ whole genome shotgun (WGS) entry which is preliminary data.</text>
</comment>
<dbReference type="GO" id="GO:0004674">
    <property type="term" value="F:protein serine/threonine kinase activity"/>
    <property type="evidence" value="ECO:0007669"/>
    <property type="project" value="UniProtKB-EC"/>
</dbReference>
<dbReference type="GO" id="GO:0005524">
    <property type="term" value="F:ATP binding"/>
    <property type="evidence" value="ECO:0007669"/>
    <property type="project" value="InterPro"/>
</dbReference>
<dbReference type="PANTHER" id="PTHR38248:SF2">
    <property type="entry name" value="FUNK1 11"/>
    <property type="match status" value="1"/>
</dbReference>
<evidence type="ECO:0000256" key="8">
    <source>
        <dbReference type="ARBA" id="ARBA00047899"/>
    </source>
</evidence>
<proteinExistence type="predicted"/>
<feature type="domain" description="Protein kinase" evidence="10">
    <location>
        <begin position="160"/>
        <end position="458"/>
    </location>
</feature>
<sequence length="675" mass="74679">MSSGLPPRTPTAAALRSLRDELKGNIIRNSQPFGNTGGTPGAAISLETSDAQPIAGSTRVFGEFHHDNTPLADDDDDILRFFRGTTLELWVFDRSGAYSSERLDLAQRPDLLVRILAGYALMSDEEAGFNTFVKHHAPGSDSYVTFRQRDKFYLRPEPIATADYIVGLGTTCYAASVSTVGEPDTVIKFSWREDKEPTEVRLLERAHERNAWGVVQLVGYQDLVSIADLRQGLQFPQTFVTRTFSCVATTPLGRPIREYTSIPELLEVLRDLVKALQSLCVNARILHRDVAIKNLIITPQHSADGPKGVLVDFNYALDLDNARPIEPMVGSDGFMAIGILLGQRHTYRHDLESLFCVFLWIAIANDRVRDEANDILEGMPKTSRFWKWCTMDFGAVGRDKAADMSPEGFEGFLGEFSSDFASLQGLAKELHALILPTDQTYVEDLAHLRKLLDVHDMPASVNIKLMYIHFHLREGEILAVYELDAPPYGKIPFLEPMAPDTAGQVYYGCNYVVDGSGHLQAFEYTTIEGGLDLAAHAAFVAEFCAAVEQRGLQHKFGLAINSGAASRDSWMELDFPEKRATFLLPSHVPLPQSDSAVLRTTITKFPSLKNEKDGNKDLPTHIHAEHTWGKRRKTDADDEELVDGVTTKNGLYLTGIPLEPGTAFYTVVSAISAAA</sequence>
<evidence type="ECO:0000256" key="9">
    <source>
        <dbReference type="ARBA" id="ARBA00048679"/>
    </source>
</evidence>
<organism evidence="11 12">
    <name type="scientific">Lasiosphaeria ovina</name>
    <dbReference type="NCBI Taxonomy" id="92902"/>
    <lineage>
        <taxon>Eukaryota</taxon>
        <taxon>Fungi</taxon>
        <taxon>Dikarya</taxon>
        <taxon>Ascomycota</taxon>
        <taxon>Pezizomycotina</taxon>
        <taxon>Sordariomycetes</taxon>
        <taxon>Sordariomycetidae</taxon>
        <taxon>Sordariales</taxon>
        <taxon>Lasiosphaeriaceae</taxon>
        <taxon>Lasiosphaeria</taxon>
    </lineage>
</organism>
<evidence type="ECO:0000256" key="3">
    <source>
        <dbReference type="ARBA" id="ARBA00012513"/>
    </source>
</evidence>
<dbReference type="AlphaFoldDB" id="A0AAE0JUD1"/>
<evidence type="ECO:0000256" key="6">
    <source>
        <dbReference type="ARBA" id="ARBA00030980"/>
    </source>
</evidence>
<dbReference type="InterPro" id="IPR008266">
    <property type="entry name" value="Tyr_kinase_AS"/>
</dbReference>
<comment type="function">
    <text evidence="1">Component of the EKC/KEOPS complex that is required for the formation of a threonylcarbamoyl group on adenosine at position 37 (t(6)A37) in tRNAs that read codons beginning with adenine. The complex is probably involved in the transfer of the threonylcarbamoyl moiety of threonylcarbamoyl-AMP (TC-AMP) to the N6 group of A37. BUD32 has ATPase activity in the context of the EKC/KEOPS complex and likely plays a supporting role to the catalytic subunit KAE1. The EKC/KEOPS complex also promotes both telomere uncapping and telomere elongation. The complex is required for efficient recruitment of transcriptional coactivators.</text>
</comment>
<evidence type="ECO:0000313" key="11">
    <source>
        <dbReference type="EMBL" id="KAK3361662.1"/>
    </source>
</evidence>
<evidence type="ECO:0000259" key="10">
    <source>
        <dbReference type="PROSITE" id="PS50011"/>
    </source>
</evidence>
<dbReference type="PROSITE" id="PS00109">
    <property type="entry name" value="PROTEIN_KINASE_TYR"/>
    <property type="match status" value="1"/>
</dbReference>
<reference evidence="11" key="1">
    <citation type="journal article" date="2023" name="Mol. Phylogenet. Evol.">
        <title>Genome-scale phylogeny and comparative genomics of the fungal order Sordariales.</title>
        <authorList>
            <person name="Hensen N."/>
            <person name="Bonometti L."/>
            <person name="Westerberg I."/>
            <person name="Brannstrom I.O."/>
            <person name="Guillou S."/>
            <person name="Cros-Aarteil S."/>
            <person name="Calhoun S."/>
            <person name="Haridas S."/>
            <person name="Kuo A."/>
            <person name="Mondo S."/>
            <person name="Pangilinan J."/>
            <person name="Riley R."/>
            <person name="LaButti K."/>
            <person name="Andreopoulos B."/>
            <person name="Lipzen A."/>
            <person name="Chen C."/>
            <person name="Yan M."/>
            <person name="Daum C."/>
            <person name="Ng V."/>
            <person name="Clum A."/>
            <person name="Steindorff A."/>
            <person name="Ohm R.A."/>
            <person name="Martin F."/>
            <person name="Silar P."/>
            <person name="Natvig D.O."/>
            <person name="Lalanne C."/>
            <person name="Gautier V."/>
            <person name="Ament-Velasquez S.L."/>
            <person name="Kruys A."/>
            <person name="Hutchinson M.I."/>
            <person name="Powell A.J."/>
            <person name="Barry K."/>
            <person name="Miller A.N."/>
            <person name="Grigoriev I.V."/>
            <person name="Debuchy R."/>
            <person name="Gladieux P."/>
            <person name="Hiltunen Thoren M."/>
            <person name="Johannesson H."/>
        </authorList>
    </citation>
    <scope>NUCLEOTIDE SEQUENCE</scope>
    <source>
        <strain evidence="11">CBS 958.72</strain>
    </source>
</reference>
<reference evidence="11" key="2">
    <citation type="submission" date="2023-06" db="EMBL/GenBank/DDBJ databases">
        <authorList>
            <consortium name="Lawrence Berkeley National Laboratory"/>
            <person name="Haridas S."/>
            <person name="Hensen N."/>
            <person name="Bonometti L."/>
            <person name="Westerberg I."/>
            <person name="Brannstrom I.O."/>
            <person name="Guillou S."/>
            <person name="Cros-Aarteil S."/>
            <person name="Calhoun S."/>
            <person name="Kuo A."/>
            <person name="Mondo S."/>
            <person name="Pangilinan J."/>
            <person name="Riley R."/>
            <person name="Labutti K."/>
            <person name="Andreopoulos B."/>
            <person name="Lipzen A."/>
            <person name="Chen C."/>
            <person name="Yanf M."/>
            <person name="Daum C."/>
            <person name="Ng V."/>
            <person name="Clum A."/>
            <person name="Steindorff A."/>
            <person name="Ohm R."/>
            <person name="Martin F."/>
            <person name="Silar P."/>
            <person name="Natvig D."/>
            <person name="Lalanne C."/>
            <person name="Gautier V."/>
            <person name="Ament-Velasquez S.L."/>
            <person name="Kruys A."/>
            <person name="Hutchinson M.I."/>
            <person name="Powell A.J."/>
            <person name="Barry K."/>
            <person name="Miller A.N."/>
            <person name="Grigoriev I.V."/>
            <person name="Debuchy R."/>
            <person name="Gladieux P."/>
            <person name="Thoren M.H."/>
            <person name="Johannesson H."/>
        </authorList>
    </citation>
    <scope>NUCLEOTIDE SEQUENCE</scope>
    <source>
        <strain evidence="11">CBS 958.72</strain>
    </source>
</reference>
<dbReference type="SUPFAM" id="SSF56112">
    <property type="entry name" value="Protein kinase-like (PK-like)"/>
    <property type="match status" value="1"/>
</dbReference>
<name>A0AAE0JUD1_9PEZI</name>
<dbReference type="InterPro" id="IPR040976">
    <property type="entry name" value="Pkinase_fungal"/>
</dbReference>
<evidence type="ECO:0000256" key="7">
    <source>
        <dbReference type="ARBA" id="ARBA00033194"/>
    </source>
</evidence>
<dbReference type="EC" id="2.7.11.1" evidence="3"/>
<evidence type="ECO:0000256" key="1">
    <source>
        <dbReference type="ARBA" id="ARBA00003747"/>
    </source>
</evidence>
<protein>
    <recommendedName>
        <fullName evidence="5">EKC/KEOPS complex subunit BUD32</fullName>
        <ecNumber evidence="3">2.7.11.1</ecNumber>
    </recommendedName>
    <alternativeName>
        <fullName evidence="6 7">Atypical Serine/threonine protein kinase BUD32</fullName>
    </alternativeName>
    <alternativeName>
        <fullName evidence="4">EKC/KEOPS complex subunit bud32</fullName>
    </alternativeName>
</protein>
<comment type="catalytic activity">
    <reaction evidence="9">
        <text>L-seryl-[protein] + ATP = O-phospho-L-seryl-[protein] + ADP + H(+)</text>
        <dbReference type="Rhea" id="RHEA:17989"/>
        <dbReference type="Rhea" id="RHEA-COMP:9863"/>
        <dbReference type="Rhea" id="RHEA-COMP:11604"/>
        <dbReference type="ChEBI" id="CHEBI:15378"/>
        <dbReference type="ChEBI" id="CHEBI:29999"/>
        <dbReference type="ChEBI" id="CHEBI:30616"/>
        <dbReference type="ChEBI" id="CHEBI:83421"/>
        <dbReference type="ChEBI" id="CHEBI:456216"/>
        <dbReference type="EC" id="2.7.11.1"/>
    </reaction>
</comment>
<dbReference type="Gene3D" id="1.10.510.10">
    <property type="entry name" value="Transferase(Phosphotransferase) domain 1"/>
    <property type="match status" value="1"/>
</dbReference>
<accession>A0AAE0JUD1</accession>
<evidence type="ECO:0000313" key="12">
    <source>
        <dbReference type="Proteomes" id="UP001287356"/>
    </source>
</evidence>
<keyword evidence="12" id="KW-1185">Reference proteome</keyword>
<comment type="subunit">
    <text evidence="2">Component of the EKC/KEOPS complex composed of at least BUD32, CGI121, GON7, KAE1 and PCC1; the whole complex dimerizes.</text>
</comment>
<dbReference type="InterPro" id="IPR000719">
    <property type="entry name" value="Prot_kinase_dom"/>
</dbReference>
<evidence type="ECO:0000256" key="2">
    <source>
        <dbReference type="ARBA" id="ARBA00011534"/>
    </source>
</evidence>
<evidence type="ECO:0000256" key="5">
    <source>
        <dbReference type="ARBA" id="ARBA00019973"/>
    </source>
</evidence>
<dbReference type="InterPro" id="IPR011009">
    <property type="entry name" value="Kinase-like_dom_sf"/>
</dbReference>
<dbReference type="PANTHER" id="PTHR38248">
    <property type="entry name" value="FUNK1 6"/>
    <property type="match status" value="1"/>
</dbReference>
<dbReference type="Pfam" id="PF17667">
    <property type="entry name" value="Pkinase_fungal"/>
    <property type="match status" value="1"/>
</dbReference>
<evidence type="ECO:0000256" key="4">
    <source>
        <dbReference type="ARBA" id="ARBA00013948"/>
    </source>
</evidence>
<gene>
    <name evidence="11" type="ORF">B0T24DRAFT_652828</name>
</gene>
<dbReference type="EMBL" id="JAULSN010000011">
    <property type="protein sequence ID" value="KAK3361662.1"/>
    <property type="molecule type" value="Genomic_DNA"/>
</dbReference>
<dbReference type="Proteomes" id="UP001287356">
    <property type="component" value="Unassembled WGS sequence"/>
</dbReference>